<organism evidence="1 2">
    <name type="scientific">Vulgatibacter incomptus</name>
    <dbReference type="NCBI Taxonomy" id="1391653"/>
    <lineage>
        <taxon>Bacteria</taxon>
        <taxon>Pseudomonadati</taxon>
        <taxon>Myxococcota</taxon>
        <taxon>Myxococcia</taxon>
        <taxon>Myxococcales</taxon>
        <taxon>Cystobacterineae</taxon>
        <taxon>Vulgatibacteraceae</taxon>
        <taxon>Vulgatibacter</taxon>
    </lineage>
</organism>
<dbReference type="Proteomes" id="UP000055590">
    <property type="component" value="Chromosome"/>
</dbReference>
<dbReference type="AlphaFoldDB" id="A0A0K1P986"/>
<reference evidence="1 2" key="1">
    <citation type="submission" date="2015-08" db="EMBL/GenBank/DDBJ databases">
        <authorList>
            <person name="Babu N.S."/>
            <person name="Beckwith C.J."/>
            <person name="Beseler K.G."/>
            <person name="Brison A."/>
            <person name="Carone J.V."/>
            <person name="Caskin T.P."/>
            <person name="Diamond M."/>
            <person name="Durham M.E."/>
            <person name="Foxe J.M."/>
            <person name="Go M."/>
            <person name="Henderson B.A."/>
            <person name="Jones I.B."/>
            <person name="McGettigan J.A."/>
            <person name="Micheletti S.J."/>
            <person name="Nasrallah M.E."/>
            <person name="Ortiz D."/>
            <person name="Piller C.R."/>
            <person name="Privatt S.R."/>
            <person name="Schneider S.L."/>
            <person name="Sharp S."/>
            <person name="Smith T.C."/>
            <person name="Stanton J.D."/>
            <person name="Ullery H.E."/>
            <person name="Wilson R.J."/>
            <person name="Serrano M.G."/>
            <person name="Buck G."/>
            <person name="Lee V."/>
            <person name="Wang Y."/>
            <person name="Carvalho R."/>
            <person name="Voegtly L."/>
            <person name="Shi R."/>
            <person name="Duckworth R."/>
            <person name="Johnson A."/>
            <person name="Loviza R."/>
            <person name="Walstead R."/>
            <person name="Shah Z."/>
            <person name="Kiflezghi M."/>
            <person name="Wade K."/>
            <person name="Ball S.L."/>
            <person name="Bradley K.W."/>
            <person name="Asai D.J."/>
            <person name="Bowman C.A."/>
            <person name="Russell D.A."/>
            <person name="Pope W.H."/>
            <person name="Jacobs-Sera D."/>
            <person name="Hendrix R.W."/>
            <person name="Hatfull G.F."/>
        </authorList>
    </citation>
    <scope>NUCLEOTIDE SEQUENCE [LARGE SCALE GENOMIC DNA]</scope>
    <source>
        <strain evidence="1 2">DSM 27710</strain>
    </source>
</reference>
<gene>
    <name evidence="1" type="ORF">AKJ08_0368</name>
</gene>
<dbReference type="RefSeq" id="WP_050724490.1">
    <property type="nucleotide sequence ID" value="NZ_CP012332.1"/>
</dbReference>
<sequence>MLAACGSDDDGEPVPDPECALESVDFQPTVTEAKSRLQDGRWKLCSGAKMVSEGAGIQFTEGFMWAFLKEQSAGGALTWHPDGIGTSFDVTKEEGKTVINLVWGENRNRMTSKAFPTFDADPNRLRIDFGKPGKKTTAWYLKVR</sequence>
<keyword evidence="2" id="KW-1185">Reference proteome</keyword>
<evidence type="ECO:0000313" key="2">
    <source>
        <dbReference type="Proteomes" id="UP000055590"/>
    </source>
</evidence>
<dbReference type="EMBL" id="CP012332">
    <property type="protein sequence ID" value="AKU89981.1"/>
    <property type="molecule type" value="Genomic_DNA"/>
</dbReference>
<evidence type="ECO:0000313" key="1">
    <source>
        <dbReference type="EMBL" id="AKU89981.1"/>
    </source>
</evidence>
<protein>
    <submittedName>
        <fullName evidence="1">Uncharacterized protein</fullName>
    </submittedName>
</protein>
<accession>A0A0K1P986</accession>
<proteinExistence type="predicted"/>
<dbReference type="STRING" id="1391653.AKJ08_0368"/>
<dbReference type="KEGG" id="vin:AKJ08_0368"/>
<name>A0A0K1P986_9BACT</name>